<reference evidence="11" key="1">
    <citation type="journal article" date="2019" name="Nat. Commun.">
        <title>The genome of broomcorn millet.</title>
        <authorList>
            <person name="Zou C."/>
            <person name="Miki D."/>
            <person name="Li D."/>
            <person name="Tang Q."/>
            <person name="Xiao L."/>
            <person name="Rajput S."/>
            <person name="Deng P."/>
            <person name="Jia W."/>
            <person name="Huang R."/>
            <person name="Zhang M."/>
            <person name="Sun Y."/>
            <person name="Hu J."/>
            <person name="Fu X."/>
            <person name="Schnable P.S."/>
            <person name="Li F."/>
            <person name="Zhang H."/>
            <person name="Feng B."/>
            <person name="Zhu X."/>
            <person name="Liu R."/>
            <person name="Schnable J.C."/>
            <person name="Zhu J.-K."/>
            <person name="Zhang H."/>
        </authorList>
    </citation>
    <scope>NUCLEOTIDE SEQUENCE [LARGE SCALE GENOMIC DNA]</scope>
</reference>
<comment type="caution">
    <text evidence="10">The sequence shown here is derived from an EMBL/GenBank/DDBJ whole genome shotgun (WGS) entry which is preliminary data.</text>
</comment>
<accession>A0A3L6Q9N0</accession>
<comment type="subcellular location">
    <subcellularLocation>
        <location evidence="1">Cell membrane</location>
        <topology evidence="1">Lipid-anchor</topology>
        <topology evidence="1">GPI-anchor</topology>
    </subcellularLocation>
</comment>
<keyword evidence="6" id="KW-0472">Membrane</keyword>
<dbReference type="InterPro" id="IPR000782">
    <property type="entry name" value="FAS1_domain"/>
</dbReference>
<evidence type="ECO:0000256" key="6">
    <source>
        <dbReference type="ARBA" id="ARBA00023136"/>
    </source>
</evidence>
<dbReference type="PANTHER" id="PTHR32077:SF43">
    <property type="entry name" value="OS04G0472200 PROTEIN"/>
    <property type="match status" value="1"/>
</dbReference>
<name>A0A3L6Q9N0_PANMI</name>
<dbReference type="Pfam" id="PF02469">
    <property type="entry name" value="Fasciclin"/>
    <property type="match status" value="1"/>
</dbReference>
<dbReference type="AlphaFoldDB" id="A0A3L6Q9N0"/>
<keyword evidence="5 8" id="KW-0732">Signal</keyword>
<evidence type="ECO:0000256" key="2">
    <source>
        <dbReference type="ARBA" id="ARBA00007843"/>
    </source>
</evidence>
<protein>
    <submittedName>
        <fullName evidence="10">Fasciclin-like arabinogalactan protein 7</fullName>
    </submittedName>
</protein>
<proteinExistence type="inferred from homology"/>
<sequence>MELKQAAVLAVVIVMLCLALPRAALSQRARLPLAETPALAPAPAPHHVNLTDLLSLAGPYGTFLDYLVRTDVIRALQSQADAAGGQGVTVFAPEDSAFAAVGGAAPPGLAADQLRALMLCHAAPRYLPLASFAALPGPVLPTLAGGERCAVHVTYATGRIRVASGWTRAARLVSSVYATPPFACTRWTGCCCPGSCSRPSPP</sequence>
<dbReference type="InterPro" id="IPR045003">
    <property type="entry name" value="FLA_A"/>
</dbReference>
<evidence type="ECO:0000256" key="5">
    <source>
        <dbReference type="ARBA" id="ARBA00022729"/>
    </source>
</evidence>
<organism evidence="10 11">
    <name type="scientific">Panicum miliaceum</name>
    <name type="common">Proso millet</name>
    <name type="synonym">Broomcorn millet</name>
    <dbReference type="NCBI Taxonomy" id="4540"/>
    <lineage>
        <taxon>Eukaryota</taxon>
        <taxon>Viridiplantae</taxon>
        <taxon>Streptophyta</taxon>
        <taxon>Embryophyta</taxon>
        <taxon>Tracheophyta</taxon>
        <taxon>Spermatophyta</taxon>
        <taxon>Magnoliopsida</taxon>
        <taxon>Liliopsida</taxon>
        <taxon>Poales</taxon>
        <taxon>Poaceae</taxon>
        <taxon>PACMAD clade</taxon>
        <taxon>Panicoideae</taxon>
        <taxon>Panicodae</taxon>
        <taxon>Paniceae</taxon>
        <taxon>Panicinae</taxon>
        <taxon>Panicum</taxon>
        <taxon>Panicum sect. Panicum</taxon>
    </lineage>
</organism>
<dbReference type="Gene3D" id="2.30.180.10">
    <property type="entry name" value="FAS1 domain"/>
    <property type="match status" value="1"/>
</dbReference>
<evidence type="ECO:0000256" key="7">
    <source>
        <dbReference type="ARBA" id="ARBA00024686"/>
    </source>
</evidence>
<dbReference type="STRING" id="4540.A0A3L6Q9N0"/>
<evidence type="ECO:0000259" key="9">
    <source>
        <dbReference type="PROSITE" id="PS50213"/>
    </source>
</evidence>
<comment type="similarity">
    <text evidence="2">Belongs to the fasciclin-like AGP family.</text>
</comment>
<dbReference type="GO" id="GO:0009834">
    <property type="term" value="P:plant-type secondary cell wall biogenesis"/>
    <property type="evidence" value="ECO:0007669"/>
    <property type="project" value="TreeGrafter"/>
</dbReference>
<feature type="domain" description="FAS1" evidence="9">
    <location>
        <begin position="47"/>
        <end position="177"/>
    </location>
</feature>
<feature type="signal peptide" evidence="8">
    <location>
        <begin position="1"/>
        <end position="26"/>
    </location>
</feature>
<dbReference type="Proteomes" id="UP000275267">
    <property type="component" value="Unassembled WGS sequence"/>
</dbReference>
<gene>
    <name evidence="10" type="ORF">C2845_PM15G11460</name>
</gene>
<dbReference type="PANTHER" id="PTHR32077">
    <property type="entry name" value="FASCICLIN-LIKE ARABINOGALACTAN PROTEIN"/>
    <property type="match status" value="1"/>
</dbReference>
<dbReference type="PROSITE" id="PS50213">
    <property type="entry name" value="FAS1"/>
    <property type="match status" value="1"/>
</dbReference>
<evidence type="ECO:0000256" key="1">
    <source>
        <dbReference type="ARBA" id="ARBA00004609"/>
    </source>
</evidence>
<keyword evidence="3" id="KW-1003">Cell membrane</keyword>
<dbReference type="GO" id="GO:0005886">
    <property type="term" value="C:plasma membrane"/>
    <property type="evidence" value="ECO:0007669"/>
    <property type="project" value="UniProtKB-SubCell"/>
</dbReference>
<evidence type="ECO:0000256" key="8">
    <source>
        <dbReference type="SAM" id="SignalP"/>
    </source>
</evidence>
<dbReference type="EMBL" id="PQIB02000013">
    <property type="protein sequence ID" value="RLM75354.1"/>
    <property type="molecule type" value="Genomic_DNA"/>
</dbReference>
<keyword evidence="4" id="KW-0449">Lipoprotein</keyword>
<evidence type="ECO:0000256" key="3">
    <source>
        <dbReference type="ARBA" id="ARBA00022475"/>
    </source>
</evidence>
<keyword evidence="11" id="KW-1185">Reference proteome</keyword>
<keyword evidence="4" id="KW-0336">GPI-anchor</keyword>
<evidence type="ECO:0000313" key="11">
    <source>
        <dbReference type="Proteomes" id="UP000275267"/>
    </source>
</evidence>
<dbReference type="OrthoDB" id="286301at2759"/>
<comment type="function">
    <text evidence="7">May be a cell surface adhesion protein.</text>
</comment>
<dbReference type="GO" id="GO:0098552">
    <property type="term" value="C:side of membrane"/>
    <property type="evidence" value="ECO:0007669"/>
    <property type="project" value="UniProtKB-KW"/>
</dbReference>
<dbReference type="SUPFAM" id="SSF82153">
    <property type="entry name" value="FAS1 domain"/>
    <property type="match status" value="1"/>
</dbReference>
<evidence type="ECO:0000313" key="10">
    <source>
        <dbReference type="EMBL" id="RLM75354.1"/>
    </source>
</evidence>
<feature type="chain" id="PRO_5018253200" evidence="8">
    <location>
        <begin position="27"/>
        <end position="202"/>
    </location>
</feature>
<evidence type="ECO:0000256" key="4">
    <source>
        <dbReference type="ARBA" id="ARBA00022622"/>
    </source>
</evidence>
<dbReference type="InterPro" id="IPR036378">
    <property type="entry name" value="FAS1_dom_sf"/>
</dbReference>
<keyword evidence="4" id="KW-0325">Glycoprotein</keyword>